<organism evidence="1 2">
    <name type="scientific">Flavisolibacter ginsenosidimutans</name>
    <dbReference type="NCBI Taxonomy" id="661481"/>
    <lineage>
        <taxon>Bacteria</taxon>
        <taxon>Pseudomonadati</taxon>
        <taxon>Bacteroidota</taxon>
        <taxon>Chitinophagia</taxon>
        <taxon>Chitinophagales</taxon>
        <taxon>Chitinophagaceae</taxon>
        <taxon>Flavisolibacter</taxon>
    </lineage>
</organism>
<protein>
    <submittedName>
        <fullName evidence="1">Uncharacterized protein</fullName>
    </submittedName>
</protein>
<evidence type="ECO:0000313" key="1">
    <source>
        <dbReference type="EMBL" id="QEC56828.1"/>
    </source>
</evidence>
<dbReference type="AlphaFoldDB" id="A0A5B8UJS5"/>
<dbReference type="KEGG" id="fgg:FSB75_13275"/>
<keyword evidence="2" id="KW-1185">Reference proteome</keyword>
<evidence type="ECO:0000313" key="2">
    <source>
        <dbReference type="Proteomes" id="UP000321204"/>
    </source>
</evidence>
<sequence>MYQVHADIFRKIGLYVTIARGFKSDIHEVTVSNEIEEHFGRKYCRVYVNIELKDGSLNHKLHETLWNEFSRYGEKDYFSFYLTADRRDNEDLLRNIEELTHYDYIWNLLEWYLQKDGIKVNAARFKSQLDLKYEQDLRNRKYEQERKLIADAVSNLTPELGQFIAIKQWSNSLRIGKVQKVILSNKRQSFSMELSELRKDLTPGKVNINLRSKTEIYAIVQPEKLNGVLTKADLISYIEQNRNFDGLLWRMPQGNILEPIRTH</sequence>
<reference evidence="1 2" key="1">
    <citation type="journal article" date="2015" name="Int. J. Syst. Evol. Microbiol.">
        <title>Flavisolibacter ginsenosidimutans sp. nov., with ginsenoside-converting activity isolated from soil used for cultivating ginseng.</title>
        <authorList>
            <person name="Zhao Y."/>
            <person name="Liu Q."/>
            <person name="Kang M.S."/>
            <person name="Jin F."/>
            <person name="Yu H."/>
            <person name="Im W.T."/>
        </authorList>
    </citation>
    <scope>NUCLEOTIDE SEQUENCE [LARGE SCALE GENOMIC DNA]</scope>
    <source>
        <strain evidence="1 2">Gsoil 636</strain>
    </source>
</reference>
<dbReference type="RefSeq" id="WP_146788343.1">
    <property type="nucleotide sequence ID" value="NZ_BAABIO010000003.1"/>
</dbReference>
<dbReference type="EMBL" id="CP042433">
    <property type="protein sequence ID" value="QEC56828.1"/>
    <property type="molecule type" value="Genomic_DNA"/>
</dbReference>
<dbReference type="OrthoDB" id="9833603at2"/>
<gene>
    <name evidence="1" type="ORF">FSB75_13275</name>
</gene>
<proteinExistence type="predicted"/>
<dbReference type="Proteomes" id="UP000321204">
    <property type="component" value="Chromosome"/>
</dbReference>
<name>A0A5B8UJS5_9BACT</name>
<accession>A0A5B8UJS5</accession>